<dbReference type="GO" id="GO:0070677">
    <property type="term" value="F:rRNA (cytosine-2'-O-)-methyltransferase activity"/>
    <property type="evidence" value="ECO:0007669"/>
    <property type="project" value="UniProtKB-UniRule"/>
</dbReference>
<dbReference type="EMBL" id="CP000806">
    <property type="protein sequence ID" value="ACB52031.1"/>
    <property type="molecule type" value="Genomic_DNA"/>
</dbReference>
<dbReference type="FunFam" id="3.40.1010.10:FF:000002">
    <property type="entry name" value="Ribosomal RNA small subunit methyltransferase I"/>
    <property type="match status" value="1"/>
</dbReference>
<dbReference type="SUPFAM" id="SSF53790">
    <property type="entry name" value="Tetrapyrrole methylase"/>
    <property type="match status" value="1"/>
</dbReference>
<evidence type="ECO:0000313" key="9">
    <source>
        <dbReference type="Proteomes" id="UP000001203"/>
    </source>
</evidence>
<comment type="subcellular location">
    <subcellularLocation>
        <location evidence="6">Cytoplasm</location>
    </subcellularLocation>
</comment>
<evidence type="ECO:0000256" key="6">
    <source>
        <dbReference type="HAMAP-Rule" id="MF_01877"/>
    </source>
</evidence>
<dbReference type="PANTHER" id="PTHR46111:SF1">
    <property type="entry name" value="RIBOSOMAL RNA SMALL SUBUNIT METHYLTRANSFERASE I"/>
    <property type="match status" value="1"/>
</dbReference>
<proteinExistence type="inferred from homology"/>
<dbReference type="InterPro" id="IPR008189">
    <property type="entry name" value="rRNA_ssu_MeTfrase_I"/>
</dbReference>
<dbReference type="NCBIfam" id="TIGR00096">
    <property type="entry name" value="16S rRNA (cytidine(1402)-2'-O)-methyltransferase"/>
    <property type="match status" value="1"/>
</dbReference>
<dbReference type="EC" id="2.1.1.198" evidence="6"/>
<dbReference type="PANTHER" id="PTHR46111">
    <property type="entry name" value="RIBOSOMAL RNA SMALL SUBUNIT METHYLTRANSFERASE I"/>
    <property type="match status" value="1"/>
</dbReference>
<dbReference type="Gene3D" id="3.40.1010.10">
    <property type="entry name" value="Cobalt-precorrin-4 Transmethylase, Domain 1"/>
    <property type="match status" value="1"/>
</dbReference>
<dbReference type="GO" id="GO:0005737">
    <property type="term" value="C:cytoplasm"/>
    <property type="evidence" value="ECO:0007669"/>
    <property type="project" value="UniProtKB-SubCell"/>
</dbReference>
<accession>B1WTA9</accession>
<dbReference type="InterPro" id="IPR014776">
    <property type="entry name" value="4pyrrole_Mease_sub2"/>
</dbReference>
<keyword evidence="3 6" id="KW-0489">Methyltransferase</keyword>
<dbReference type="OrthoDB" id="9809084at2"/>
<dbReference type="Pfam" id="PF00590">
    <property type="entry name" value="TP_methylase"/>
    <property type="match status" value="1"/>
</dbReference>
<evidence type="ECO:0000256" key="1">
    <source>
        <dbReference type="ARBA" id="ARBA00022490"/>
    </source>
</evidence>
<dbReference type="eggNOG" id="COG0313">
    <property type="taxonomic scope" value="Bacteria"/>
</dbReference>
<keyword evidence="1 6" id="KW-0963">Cytoplasm</keyword>
<name>B1WTA9_CROS5</name>
<comment type="function">
    <text evidence="6">Catalyzes the 2'-O-methylation of the ribose of cytidine 1402 (C1402) in 16S rRNA.</text>
</comment>
<gene>
    <name evidence="6" type="primary">rsmI</name>
    <name evidence="8" type="ordered locus">cce_2683</name>
</gene>
<organism evidence="8 9">
    <name type="scientific">Crocosphaera subtropica (strain ATCC 51142 / BH68)</name>
    <name type="common">Cyanothece sp. (strain ATCC 51142)</name>
    <dbReference type="NCBI Taxonomy" id="43989"/>
    <lineage>
        <taxon>Bacteria</taxon>
        <taxon>Bacillati</taxon>
        <taxon>Cyanobacteriota</taxon>
        <taxon>Cyanophyceae</taxon>
        <taxon>Oscillatoriophycideae</taxon>
        <taxon>Chroococcales</taxon>
        <taxon>Aphanothecaceae</taxon>
        <taxon>Crocosphaera</taxon>
        <taxon>Crocosphaera subtropica</taxon>
    </lineage>
</organism>
<dbReference type="AlphaFoldDB" id="B1WTA9"/>
<dbReference type="FunFam" id="3.30.950.10:FF:000002">
    <property type="entry name" value="Ribosomal RNA small subunit methyltransferase I"/>
    <property type="match status" value="1"/>
</dbReference>
<dbReference type="HOGENOM" id="CLU_044779_3_0_3"/>
<dbReference type="InterPro" id="IPR000878">
    <property type="entry name" value="4pyrrol_Mease"/>
</dbReference>
<evidence type="ECO:0000313" key="8">
    <source>
        <dbReference type="EMBL" id="ACB52031.1"/>
    </source>
</evidence>
<evidence type="ECO:0000256" key="4">
    <source>
        <dbReference type="ARBA" id="ARBA00022679"/>
    </source>
</evidence>
<dbReference type="Proteomes" id="UP000001203">
    <property type="component" value="Chromosome circular"/>
</dbReference>
<keyword evidence="2 6" id="KW-0698">rRNA processing</keyword>
<keyword evidence="4 6" id="KW-0808">Transferase</keyword>
<comment type="similarity">
    <text evidence="6">Belongs to the methyltransferase superfamily. RsmI family.</text>
</comment>
<dbReference type="HAMAP" id="MF_01877">
    <property type="entry name" value="16SrRNA_methyltr_I"/>
    <property type="match status" value="1"/>
</dbReference>
<evidence type="ECO:0000256" key="2">
    <source>
        <dbReference type="ARBA" id="ARBA00022552"/>
    </source>
</evidence>
<evidence type="ECO:0000256" key="5">
    <source>
        <dbReference type="ARBA" id="ARBA00022691"/>
    </source>
</evidence>
<sequence length="287" mass="32425">MTNIMNNESLQQGTLYIVGTPIGNLEDITFRAVRILKSVNLIAAEDTRHTAKLLHHFEITTPQISYHHHNRTARQTELLNYLEEGKSIALVTDAGMPGISDPGYDLISASIIANIPVIPIPGPTAAITTLSVSGLPTDRFIFEGFLPLKGKERCDRLQALKTETRTIILYEAPHRLLKTLTDLQDIYGKDHPLTVGREITKRYEEFWRGSLEDAILYYQNSQQIKGEFTLIIAGCSQNRFLELSIDQLKDELKQLLDQGMTRSQASRQLAEVTTFSRRQIYNLSLDN</sequence>
<dbReference type="CDD" id="cd11648">
    <property type="entry name" value="RsmI"/>
    <property type="match status" value="1"/>
</dbReference>
<dbReference type="RefSeq" id="WP_012361946.1">
    <property type="nucleotide sequence ID" value="NC_010546.1"/>
</dbReference>
<dbReference type="InterPro" id="IPR035996">
    <property type="entry name" value="4pyrrol_Methylase_sf"/>
</dbReference>
<feature type="domain" description="Tetrapyrrole methylase" evidence="7">
    <location>
        <begin position="14"/>
        <end position="214"/>
    </location>
</feature>
<dbReference type="KEGG" id="cyt:cce_2683"/>
<dbReference type="Gene3D" id="3.30.950.10">
    <property type="entry name" value="Methyltransferase, Cobalt-precorrin-4 Transmethylase, Domain 2"/>
    <property type="match status" value="1"/>
</dbReference>
<dbReference type="InterPro" id="IPR014777">
    <property type="entry name" value="4pyrrole_Mease_sub1"/>
</dbReference>
<dbReference type="STRING" id="43989.cce_2683"/>
<reference evidence="8 9" key="1">
    <citation type="journal article" date="2008" name="Proc. Natl. Acad. Sci. U.S.A.">
        <title>The genome of Cyanothece 51142, a unicellular diazotrophic cyanobacterium important in the marine nitrogen cycle.</title>
        <authorList>
            <person name="Welsh E.A."/>
            <person name="Liberton M."/>
            <person name="Stoeckel J."/>
            <person name="Loh T."/>
            <person name="Elvitigala T."/>
            <person name="Wang C."/>
            <person name="Wollam A."/>
            <person name="Fulton R.S."/>
            <person name="Clifton S.W."/>
            <person name="Jacobs J.M."/>
            <person name="Aurora R."/>
            <person name="Ghosh B.K."/>
            <person name="Sherman L.A."/>
            <person name="Smith R.D."/>
            <person name="Wilson R.K."/>
            <person name="Pakrasi H.B."/>
        </authorList>
    </citation>
    <scope>NUCLEOTIDE SEQUENCE [LARGE SCALE GENOMIC DNA]</scope>
    <source>
        <strain evidence="9">ATCC 51142 / BH68</strain>
    </source>
</reference>
<comment type="catalytic activity">
    <reaction evidence="6">
        <text>cytidine(1402) in 16S rRNA + S-adenosyl-L-methionine = 2'-O-methylcytidine(1402) in 16S rRNA + S-adenosyl-L-homocysteine + H(+)</text>
        <dbReference type="Rhea" id="RHEA:42924"/>
        <dbReference type="Rhea" id="RHEA-COMP:10285"/>
        <dbReference type="Rhea" id="RHEA-COMP:10286"/>
        <dbReference type="ChEBI" id="CHEBI:15378"/>
        <dbReference type="ChEBI" id="CHEBI:57856"/>
        <dbReference type="ChEBI" id="CHEBI:59789"/>
        <dbReference type="ChEBI" id="CHEBI:74495"/>
        <dbReference type="ChEBI" id="CHEBI:82748"/>
        <dbReference type="EC" id="2.1.1.198"/>
    </reaction>
</comment>
<keyword evidence="9" id="KW-1185">Reference proteome</keyword>
<evidence type="ECO:0000259" key="7">
    <source>
        <dbReference type="Pfam" id="PF00590"/>
    </source>
</evidence>
<dbReference type="PIRSF" id="PIRSF005917">
    <property type="entry name" value="MTase_YraL"/>
    <property type="match status" value="1"/>
</dbReference>
<evidence type="ECO:0000256" key="3">
    <source>
        <dbReference type="ARBA" id="ARBA00022603"/>
    </source>
</evidence>
<protein>
    <recommendedName>
        <fullName evidence="6">Ribosomal RNA small subunit methyltransferase I</fullName>
        <ecNumber evidence="6">2.1.1.198</ecNumber>
    </recommendedName>
    <alternativeName>
        <fullName evidence="6">16S rRNA 2'-O-ribose C1402 methyltransferase</fullName>
    </alternativeName>
    <alternativeName>
        <fullName evidence="6">rRNA (cytidine-2'-O-)-methyltransferase RsmI</fullName>
    </alternativeName>
</protein>
<keyword evidence="5 6" id="KW-0949">S-adenosyl-L-methionine</keyword>